<evidence type="ECO:0000313" key="7">
    <source>
        <dbReference type="EMBL" id="THF97076.1"/>
    </source>
</evidence>
<dbReference type="GO" id="GO:0003700">
    <property type="term" value="F:DNA-binding transcription factor activity"/>
    <property type="evidence" value="ECO:0007669"/>
    <property type="project" value="InterPro"/>
</dbReference>
<keyword evidence="4" id="KW-0539">Nucleus</keyword>
<name>A0A4V3WJI6_CAMSN</name>
<dbReference type="GO" id="GO:0000976">
    <property type="term" value="F:transcription cis-regulatory region binding"/>
    <property type="evidence" value="ECO:0007669"/>
    <property type="project" value="TreeGrafter"/>
</dbReference>
<dbReference type="AlphaFoldDB" id="A0A4V3WJI6"/>
<dbReference type="PANTHER" id="PTHR31079:SF2">
    <property type="entry name" value="NAC DOMAIN CONTAINING PROTEIN 44-RELATED"/>
    <property type="match status" value="1"/>
</dbReference>
<dbReference type="Gene3D" id="2.170.150.80">
    <property type="entry name" value="NAC domain"/>
    <property type="match status" value="1"/>
</dbReference>
<dbReference type="PROSITE" id="PS51005">
    <property type="entry name" value="NAC"/>
    <property type="match status" value="1"/>
</dbReference>
<reference evidence="7 8" key="1">
    <citation type="journal article" date="2018" name="Proc. Natl. Acad. Sci. U.S.A.">
        <title>Draft genome sequence of Camellia sinensis var. sinensis provides insights into the evolution of the tea genome and tea quality.</title>
        <authorList>
            <person name="Wei C."/>
            <person name="Yang H."/>
            <person name="Wang S."/>
            <person name="Zhao J."/>
            <person name="Liu C."/>
            <person name="Gao L."/>
            <person name="Xia E."/>
            <person name="Lu Y."/>
            <person name="Tai Y."/>
            <person name="She G."/>
            <person name="Sun J."/>
            <person name="Cao H."/>
            <person name="Tong W."/>
            <person name="Gao Q."/>
            <person name="Li Y."/>
            <person name="Deng W."/>
            <person name="Jiang X."/>
            <person name="Wang W."/>
            <person name="Chen Q."/>
            <person name="Zhang S."/>
            <person name="Li H."/>
            <person name="Wu J."/>
            <person name="Wang P."/>
            <person name="Li P."/>
            <person name="Shi C."/>
            <person name="Zheng F."/>
            <person name="Jian J."/>
            <person name="Huang B."/>
            <person name="Shan D."/>
            <person name="Shi M."/>
            <person name="Fang C."/>
            <person name="Yue Y."/>
            <person name="Li F."/>
            <person name="Li D."/>
            <person name="Wei S."/>
            <person name="Han B."/>
            <person name="Jiang C."/>
            <person name="Yin Y."/>
            <person name="Xia T."/>
            <person name="Zhang Z."/>
            <person name="Bennetzen J.L."/>
            <person name="Zhao S."/>
            <person name="Wan X."/>
        </authorList>
    </citation>
    <scope>NUCLEOTIDE SEQUENCE [LARGE SCALE GENOMIC DNA]</scope>
    <source>
        <strain evidence="8">cv. Shuchazao</strain>
        <tissue evidence="7">Leaf</tissue>
    </source>
</reference>
<feature type="region of interest" description="Disordered" evidence="5">
    <location>
        <begin position="253"/>
        <end position="293"/>
    </location>
</feature>
<dbReference type="STRING" id="542762.A0A4V3WJI6"/>
<dbReference type="GO" id="GO:0005634">
    <property type="term" value="C:nucleus"/>
    <property type="evidence" value="ECO:0007669"/>
    <property type="project" value="TreeGrafter"/>
</dbReference>
<dbReference type="EMBL" id="SDRB02012660">
    <property type="protein sequence ID" value="THF97076.1"/>
    <property type="molecule type" value="Genomic_DNA"/>
</dbReference>
<keyword evidence="3" id="KW-0804">Transcription</keyword>
<dbReference type="SUPFAM" id="SSF101941">
    <property type="entry name" value="NAC domain"/>
    <property type="match status" value="1"/>
</dbReference>
<feature type="compositionally biased region" description="Low complexity" evidence="5">
    <location>
        <begin position="277"/>
        <end position="287"/>
    </location>
</feature>
<dbReference type="PANTHER" id="PTHR31079">
    <property type="entry name" value="NAC DOMAIN-CONTAINING PROTEIN 73"/>
    <property type="match status" value="1"/>
</dbReference>
<dbReference type="Proteomes" id="UP000306102">
    <property type="component" value="Unassembled WGS sequence"/>
</dbReference>
<evidence type="ECO:0000256" key="5">
    <source>
        <dbReference type="SAM" id="MobiDB-lite"/>
    </source>
</evidence>
<evidence type="ECO:0000256" key="1">
    <source>
        <dbReference type="ARBA" id="ARBA00023015"/>
    </source>
</evidence>
<gene>
    <name evidence="7" type="ORF">TEA_020500</name>
</gene>
<dbReference type="Pfam" id="PF02365">
    <property type="entry name" value="NAM"/>
    <property type="match status" value="1"/>
</dbReference>
<dbReference type="InterPro" id="IPR044799">
    <property type="entry name" value="SOG1-like"/>
</dbReference>
<feature type="domain" description="NAC" evidence="6">
    <location>
        <begin position="93"/>
        <end position="254"/>
    </location>
</feature>
<evidence type="ECO:0000313" key="8">
    <source>
        <dbReference type="Proteomes" id="UP000306102"/>
    </source>
</evidence>
<keyword evidence="8" id="KW-1185">Reference proteome</keyword>
<evidence type="ECO:0000256" key="3">
    <source>
        <dbReference type="ARBA" id="ARBA00023163"/>
    </source>
</evidence>
<evidence type="ECO:0000256" key="2">
    <source>
        <dbReference type="ARBA" id="ARBA00023125"/>
    </source>
</evidence>
<comment type="caution">
    <text evidence="7">The sequence shown here is derived from an EMBL/GenBank/DDBJ whole genome shotgun (WGS) entry which is preliminary data.</text>
</comment>
<feature type="compositionally biased region" description="Low complexity" evidence="5">
    <location>
        <begin position="253"/>
        <end position="266"/>
    </location>
</feature>
<keyword evidence="2" id="KW-0238">DNA-binding</keyword>
<dbReference type="InterPro" id="IPR003441">
    <property type="entry name" value="NAC-dom"/>
</dbReference>
<organism evidence="7 8">
    <name type="scientific">Camellia sinensis var. sinensis</name>
    <name type="common">China tea</name>
    <dbReference type="NCBI Taxonomy" id="542762"/>
    <lineage>
        <taxon>Eukaryota</taxon>
        <taxon>Viridiplantae</taxon>
        <taxon>Streptophyta</taxon>
        <taxon>Embryophyta</taxon>
        <taxon>Tracheophyta</taxon>
        <taxon>Spermatophyta</taxon>
        <taxon>Magnoliopsida</taxon>
        <taxon>eudicotyledons</taxon>
        <taxon>Gunneridae</taxon>
        <taxon>Pentapetalae</taxon>
        <taxon>asterids</taxon>
        <taxon>Ericales</taxon>
        <taxon>Theaceae</taxon>
        <taxon>Camellia</taxon>
    </lineage>
</organism>
<protein>
    <recommendedName>
        <fullName evidence="6">NAC domain-containing protein</fullName>
    </recommendedName>
</protein>
<evidence type="ECO:0000259" key="6">
    <source>
        <dbReference type="PROSITE" id="PS51005"/>
    </source>
</evidence>
<dbReference type="FunFam" id="2.170.150.80:FF:000009">
    <property type="entry name" value="NAC domain-containing protein 8"/>
    <property type="match status" value="1"/>
</dbReference>
<proteinExistence type="predicted"/>
<accession>A0A4V3WJI6</accession>
<dbReference type="InterPro" id="IPR036093">
    <property type="entry name" value="NAC_dom_sf"/>
</dbReference>
<sequence>MDIGSGFYTTDSCLSWLLKPPIAFSLGMAMIADHNRLGLIGSWLIDCKGIATKVKSASLSPAYQLKDCGANRECPKCHYRIDNSDVSHEWPGLPAGVKFDPSDIELLEHLAAKCGVGNSKPHMFIDDFILTVDKEEGICYTHPENLPGAKKDGSSVHFFHRTTNAYATGQRKRRKIHNQDSLTKEDVRWHKTGKTKLVMENGVQKGFKKIMVLYRISKKGSKPDKSNWVMHQYHLGTDEDELEGQYVVSKISYQQQKQSDNNDSSQVIEDSDMGMIRTSPRTPKTNTPNPPRPGKYVLCDDVTDDYVLPPQSLAQEAEFARETFHPSFSTQFKNDMETHTCLAGESQAIDGNGLDDLLLCNEIFDSYAALADSGLNDSPFSTSSRPTNDNNSGVDRNVTCGIADLENLELDTPPDFQLADLQFGSQESILGWLDRL</sequence>
<keyword evidence="1" id="KW-0805">Transcription regulation</keyword>
<evidence type="ECO:0000256" key="4">
    <source>
        <dbReference type="ARBA" id="ARBA00023242"/>
    </source>
</evidence>